<dbReference type="EMBL" id="UWPJ01000053">
    <property type="protein sequence ID" value="VCU72634.1"/>
    <property type="molecule type" value="Genomic_DNA"/>
</dbReference>
<proteinExistence type="predicted"/>
<accession>A0A3P4B8M3</accession>
<gene>
    <name evidence="1" type="ORF">PIGHUM_04736</name>
</gene>
<dbReference type="Proteomes" id="UP000277294">
    <property type="component" value="Unassembled WGS sequence"/>
</dbReference>
<organism evidence="1 2">
    <name type="scientific">Pigmentiphaga humi</name>
    <dbReference type="NCBI Taxonomy" id="2478468"/>
    <lineage>
        <taxon>Bacteria</taxon>
        <taxon>Pseudomonadati</taxon>
        <taxon>Pseudomonadota</taxon>
        <taxon>Betaproteobacteria</taxon>
        <taxon>Burkholderiales</taxon>
        <taxon>Alcaligenaceae</taxon>
        <taxon>Pigmentiphaga</taxon>
    </lineage>
</organism>
<dbReference type="AlphaFoldDB" id="A0A3P4B8M3"/>
<protein>
    <submittedName>
        <fullName evidence="1">Uncharacterized protein</fullName>
    </submittedName>
</protein>
<name>A0A3P4B8M3_9BURK</name>
<keyword evidence="2" id="KW-1185">Reference proteome</keyword>
<reference evidence="1 2" key="1">
    <citation type="submission" date="2018-10" db="EMBL/GenBank/DDBJ databases">
        <authorList>
            <person name="Criscuolo A."/>
        </authorList>
    </citation>
    <scope>NUCLEOTIDE SEQUENCE [LARGE SCALE GENOMIC DNA]</scope>
    <source>
        <strain evidence="1">DnA1</strain>
    </source>
</reference>
<evidence type="ECO:0000313" key="2">
    <source>
        <dbReference type="Proteomes" id="UP000277294"/>
    </source>
</evidence>
<sequence>MPADWSLSLTAPAAGSVPVTIAPDIITVTWPALPPAAPLPPTATEAEPLEELPLDAAALNATLSPPLPPAPPIDCARTPTDRRPLVVMPPVVVTLTELPACPVPPLPPLAPAAPTDTFDAGLPADAVPVMADPPLPPLPPIDWATMPMDWSPRV</sequence>
<evidence type="ECO:0000313" key="1">
    <source>
        <dbReference type="EMBL" id="VCU72634.1"/>
    </source>
</evidence>